<dbReference type="Proteomes" id="UP000053424">
    <property type="component" value="Unassembled WGS sequence"/>
</dbReference>
<evidence type="ECO:0000256" key="1">
    <source>
        <dbReference type="SAM" id="MobiDB-lite"/>
    </source>
</evidence>
<dbReference type="Pfam" id="PF23202">
    <property type="entry name" value="PAH_ZNF598"/>
    <property type="match status" value="1"/>
</dbReference>
<feature type="region of interest" description="Disordered" evidence="1">
    <location>
        <begin position="1"/>
        <end position="124"/>
    </location>
</feature>
<protein>
    <recommendedName>
        <fullName evidence="2">ZNF598/HEL2 PAH domain-containing protein</fullName>
    </recommendedName>
</protein>
<name>A0A0C3CXI9_HEBCY</name>
<evidence type="ECO:0000313" key="4">
    <source>
        <dbReference type="Proteomes" id="UP000053424"/>
    </source>
</evidence>
<reference evidence="3 4" key="1">
    <citation type="submission" date="2014-04" db="EMBL/GenBank/DDBJ databases">
        <authorList>
            <consortium name="DOE Joint Genome Institute"/>
            <person name="Kuo A."/>
            <person name="Gay G."/>
            <person name="Dore J."/>
            <person name="Kohler A."/>
            <person name="Nagy L.G."/>
            <person name="Floudas D."/>
            <person name="Copeland A."/>
            <person name="Barry K.W."/>
            <person name="Cichocki N."/>
            <person name="Veneault-Fourrey C."/>
            <person name="LaButti K."/>
            <person name="Lindquist E.A."/>
            <person name="Lipzen A."/>
            <person name="Lundell T."/>
            <person name="Morin E."/>
            <person name="Murat C."/>
            <person name="Sun H."/>
            <person name="Tunlid A."/>
            <person name="Henrissat B."/>
            <person name="Grigoriev I.V."/>
            <person name="Hibbett D.S."/>
            <person name="Martin F."/>
            <person name="Nordberg H.P."/>
            <person name="Cantor M.N."/>
            <person name="Hua S.X."/>
        </authorList>
    </citation>
    <scope>NUCLEOTIDE SEQUENCE [LARGE SCALE GENOMIC DNA]</scope>
    <source>
        <strain evidence="4">h7</strain>
    </source>
</reference>
<dbReference type="HOGENOM" id="CLU_683452_0_0_1"/>
<dbReference type="InterPro" id="IPR057634">
    <property type="entry name" value="PAH_ZNF598/HEL2"/>
</dbReference>
<proteinExistence type="predicted"/>
<accession>A0A0C3CXI9</accession>
<dbReference type="STRING" id="686832.A0A0C3CXI9"/>
<keyword evidence="4" id="KW-1185">Reference proteome</keyword>
<reference evidence="4" key="2">
    <citation type="submission" date="2015-01" db="EMBL/GenBank/DDBJ databases">
        <title>Evolutionary Origins and Diversification of the Mycorrhizal Mutualists.</title>
        <authorList>
            <consortium name="DOE Joint Genome Institute"/>
            <consortium name="Mycorrhizal Genomics Consortium"/>
            <person name="Kohler A."/>
            <person name="Kuo A."/>
            <person name="Nagy L.G."/>
            <person name="Floudas D."/>
            <person name="Copeland A."/>
            <person name="Barry K.W."/>
            <person name="Cichocki N."/>
            <person name="Veneault-Fourrey C."/>
            <person name="LaButti K."/>
            <person name="Lindquist E.A."/>
            <person name="Lipzen A."/>
            <person name="Lundell T."/>
            <person name="Morin E."/>
            <person name="Murat C."/>
            <person name="Riley R."/>
            <person name="Ohm R."/>
            <person name="Sun H."/>
            <person name="Tunlid A."/>
            <person name="Henrissat B."/>
            <person name="Grigoriev I.V."/>
            <person name="Hibbett D.S."/>
            <person name="Martin F."/>
        </authorList>
    </citation>
    <scope>NUCLEOTIDE SEQUENCE [LARGE SCALE GENOMIC DNA]</scope>
    <source>
        <strain evidence="4">h7</strain>
    </source>
</reference>
<evidence type="ECO:0000313" key="3">
    <source>
        <dbReference type="EMBL" id="KIM48536.1"/>
    </source>
</evidence>
<sequence>MVEEHGGDMSARDKKDARRIQADFTFENVGQGGRHGHGGRRRDRERDRDRDREREPPPHQQQQAVSSTPVAAAAPAARPPGVGRRREGFGAALTQPDQGTSATTMTTNAAARNTRPTSPQVPTTTSDIDPAIAERHASFLARLQSLALNPATAVPAVKSATRSYRLTESTSRDLILTIWNVVDRNLEHTASLVNAFIDLLEEEEKKQDLLASWKGFAIEQRRQFPDLTPTSVGEGYAGITSGRVLNAKHSTATRSSQSQQVWNRVALAAGEPGTYLPLNSNLSLRHWQFIGGTDERLVSAANIIGEFSLHRHFATGSHLALPLAIVMPCRLCGNIGQQSEPLRNSQELRFCRALLAALLLSRSCLITIHLLGNFAPKLDSNLFLHPPSDVMLHGHQATYFAPL</sequence>
<evidence type="ECO:0000259" key="2">
    <source>
        <dbReference type="Pfam" id="PF23202"/>
    </source>
</evidence>
<feature type="compositionally biased region" description="Basic and acidic residues" evidence="1">
    <location>
        <begin position="42"/>
        <end position="57"/>
    </location>
</feature>
<feature type="domain" description="ZNF598/HEL2 PAH" evidence="2">
    <location>
        <begin position="134"/>
        <end position="214"/>
    </location>
</feature>
<dbReference type="OrthoDB" id="3067205at2759"/>
<feature type="compositionally biased region" description="Basic and acidic residues" evidence="1">
    <location>
        <begin position="1"/>
        <end position="21"/>
    </location>
</feature>
<feature type="compositionally biased region" description="Low complexity" evidence="1">
    <location>
        <begin position="69"/>
        <end position="82"/>
    </location>
</feature>
<organism evidence="3 4">
    <name type="scientific">Hebeloma cylindrosporum</name>
    <dbReference type="NCBI Taxonomy" id="76867"/>
    <lineage>
        <taxon>Eukaryota</taxon>
        <taxon>Fungi</taxon>
        <taxon>Dikarya</taxon>
        <taxon>Basidiomycota</taxon>
        <taxon>Agaricomycotina</taxon>
        <taxon>Agaricomycetes</taxon>
        <taxon>Agaricomycetidae</taxon>
        <taxon>Agaricales</taxon>
        <taxon>Agaricineae</taxon>
        <taxon>Hymenogastraceae</taxon>
        <taxon>Hebeloma</taxon>
    </lineage>
</organism>
<feature type="compositionally biased region" description="Low complexity" evidence="1">
    <location>
        <begin position="100"/>
        <end position="118"/>
    </location>
</feature>
<gene>
    <name evidence="3" type="ORF">M413DRAFT_20913</name>
</gene>
<dbReference type="AlphaFoldDB" id="A0A0C3CXI9"/>
<dbReference type="EMBL" id="KN831768">
    <property type="protein sequence ID" value="KIM48536.1"/>
    <property type="molecule type" value="Genomic_DNA"/>
</dbReference>